<protein>
    <submittedName>
        <fullName evidence="2">Uncharacterized protein</fullName>
    </submittedName>
</protein>
<feature type="compositionally biased region" description="Polar residues" evidence="1">
    <location>
        <begin position="62"/>
        <end position="78"/>
    </location>
</feature>
<reference evidence="2 3" key="1">
    <citation type="submission" date="2019-03" db="EMBL/GenBank/DDBJ databases">
        <title>First draft genome of Liparis tanakae, snailfish: a comprehensive survey of snailfish specific genes.</title>
        <authorList>
            <person name="Kim W."/>
            <person name="Song I."/>
            <person name="Jeong J.-H."/>
            <person name="Kim D."/>
            <person name="Kim S."/>
            <person name="Ryu S."/>
            <person name="Song J.Y."/>
            <person name="Lee S.K."/>
        </authorList>
    </citation>
    <scope>NUCLEOTIDE SEQUENCE [LARGE SCALE GENOMIC DNA]</scope>
    <source>
        <tissue evidence="2">Muscle</tissue>
    </source>
</reference>
<proteinExistence type="predicted"/>
<dbReference type="Proteomes" id="UP000314294">
    <property type="component" value="Unassembled WGS sequence"/>
</dbReference>
<evidence type="ECO:0000313" key="2">
    <source>
        <dbReference type="EMBL" id="TNN58987.1"/>
    </source>
</evidence>
<dbReference type="EMBL" id="SRLO01000366">
    <property type="protein sequence ID" value="TNN58987.1"/>
    <property type="molecule type" value="Genomic_DNA"/>
</dbReference>
<evidence type="ECO:0000256" key="1">
    <source>
        <dbReference type="SAM" id="MobiDB-lite"/>
    </source>
</evidence>
<feature type="region of interest" description="Disordered" evidence="1">
    <location>
        <begin position="1"/>
        <end position="94"/>
    </location>
</feature>
<accession>A0A4Z2GZD2</accession>
<feature type="compositionally biased region" description="Polar residues" evidence="1">
    <location>
        <begin position="28"/>
        <end position="48"/>
    </location>
</feature>
<keyword evidence="3" id="KW-1185">Reference proteome</keyword>
<evidence type="ECO:0000313" key="3">
    <source>
        <dbReference type="Proteomes" id="UP000314294"/>
    </source>
</evidence>
<gene>
    <name evidence="2" type="ORF">EYF80_030811</name>
</gene>
<sequence length="158" mass="16826">MSRAVSLNQKHSAGAAGLPVDRGGLGSLQPTQLFSRSRGSPEPHSSSCRGDRLPGGHGALIITTSNLQTRGQPQSVTLPITAPEPGQEPGHRGRVKARLLREKNRDKSCPPVRALVLELQSSSRQVEFSPGGWIAACISNVTRLHKGFLSPRPDTISV</sequence>
<name>A0A4Z2GZD2_9TELE</name>
<feature type="compositionally biased region" description="Polar residues" evidence="1">
    <location>
        <begin position="1"/>
        <end position="11"/>
    </location>
</feature>
<comment type="caution">
    <text evidence="2">The sequence shown here is derived from an EMBL/GenBank/DDBJ whole genome shotgun (WGS) entry which is preliminary data.</text>
</comment>
<organism evidence="2 3">
    <name type="scientific">Liparis tanakae</name>
    <name type="common">Tanaka's snailfish</name>
    <dbReference type="NCBI Taxonomy" id="230148"/>
    <lineage>
        <taxon>Eukaryota</taxon>
        <taxon>Metazoa</taxon>
        <taxon>Chordata</taxon>
        <taxon>Craniata</taxon>
        <taxon>Vertebrata</taxon>
        <taxon>Euteleostomi</taxon>
        <taxon>Actinopterygii</taxon>
        <taxon>Neopterygii</taxon>
        <taxon>Teleostei</taxon>
        <taxon>Neoteleostei</taxon>
        <taxon>Acanthomorphata</taxon>
        <taxon>Eupercaria</taxon>
        <taxon>Perciformes</taxon>
        <taxon>Cottioidei</taxon>
        <taxon>Cottales</taxon>
        <taxon>Liparidae</taxon>
        <taxon>Liparis</taxon>
    </lineage>
</organism>
<dbReference type="AlphaFoldDB" id="A0A4Z2GZD2"/>